<proteinExistence type="predicted"/>
<reference evidence="2" key="1">
    <citation type="submission" date="2020-05" db="EMBL/GenBank/DDBJ databases">
        <title>Phylogenomic resolution of chytrid fungi.</title>
        <authorList>
            <person name="Stajich J.E."/>
            <person name="Amses K."/>
            <person name="Simmons R."/>
            <person name="Seto K."/>
            <person name="Myers J."/>
            <person name="Bonds A."/>
            <person name="Quandt C.A."/>
            <person name="Barry K."/>
            <person name="Liu P."/>
            <person name="Grigoriev I."/>
            <person name="Longcore J.E."/>
            <person name="James T.Y."/>
        </authorList>
    </citation>
    <scope>NUCLEOTIDE SEQUENCE</scope>
    <source>
        <strain evidence="2">JEL0513</strain>
    </source>
</reference>
<keyword evidence="1" id="KW-0472">Membrane</keyword>
<keyword evidence="3" id="KW-1185">Reference proteome</keyword>
<sequence>MSDDATLPLVSSPSGLLLLPQPTALSKLQFKNIWKPLAMFSMVVSVGYIMVLVQLWSDDTTLRNANGQPLIPLRDVVYEQFVPEWLKDISPTT</sequence>
<evidence type="ECO:0000313" key="2">
    <source>
        <dbReference type="EMBL" id="KAJ3141495.1"/>
    </source>
</evidence>
<evidence type="ECO:0000256" key="1">
    <source>
        <dbReference type="SAM" id="Phobius"/>
    </source>
</evidence>
<dbReference type="EMBL" id="JADGJH010000028">
    <property type="protein sequence ID" value="KAJ3141495.1"/>
    <property type="molecule type" value="Genomic_DNA"/>
</dbReference>
<evidence type="ECO:0000313" key="3">
    <source>
        <dbReference type="Proteomes" id="UP001211907"/>
    </source>
</evidence>
<feature type="non-terminal residue" evidence="2">
    <location>
        <position position="93"/>
    </location>
</feature>
<gene>
    <name evidence="2" type="ORF">HK100_006034</name>
</gene>
<protein>
    <submittedName>
        <fullName evidence="2">Uncharacterized protein</fullName>
    </submittedName>
</protein>
<organism evidence="2 3">
    <name type="scientific">Physocladia obscura</name>
    <dbReference type="NCBI Taxonomy" id="109957"/>
    <lineage>
        <taxon>Eukaryota</taxon>
        <taxon>Fungi</taxon>
        <taxon>Fungi incertae sedis</taxon>
        <taxon>Chytridiomycota</taxon>
        <taxon>Chytridiomycota incertae sedis</taxon>
        <taxon>Chytridiomycetes</taxon>
        <taxon>Chytridiales</taxon>
        <taxon>Chytriomycetaceae</taxon>
        <taxon>Physocladia</taxon>
    </lineage>
</organism>
<comment type="caution">
    <text evidence="2">The sequence shown here is derived from an EMBL/GenBank/DDBJ whole genome shotgun (WGS) entry which is preliminary data.</text>
</comment>
<dbReference type="AlphaFoldDB" id="A0AAD5T9R6"/>
<accession>A0AAD5T9R6</accession>
<feature type="transmembrane region" description="Helical" evidence="1">
    <location>
        <begin position="37"/>
        <end position="56"/>
    </location>
</feature>
<name>A0AAD5T9R6_9FUNG</name>
<dbReference type="Proteomes" id="UP001211907">
    <property type="component" value="Unassembled WGS sequence"/>
</dbReference>
<keyword evidence="1" id="KW-0812">Transmembrane</keyword>
<keyword evidence="1" id="KW-1133">Transmembrane helix</keyword>